<proteinExistence type="predicted"/>
<evidence type="ECO:0000256" key="1">
    <source>
        <dbReference type="SAM" id="MobiDB-lite"/>
    </source>
</evidence>
<feature type="region of interest" description="Disordered" evidence="1">
    <location>
        <begin position="15"/>
        <end position="39"/>
    </location>
</feature>
<feature type="region of interest" description="Disordered" evidence="1">
    <location>
        <begin position="83"/>
        <end position="106"/>
    </location>
</feature>
<sequence>MSWLPFEFAGAQDEGGASLVRNPTSPVHSMKRSTIPHLPPANVLHDDGLDELHANERQDGGLAVLLLLRGLALFHIVPYSAPAHPHQHQHHRDHAPHTHSHLAIQGRTPLGPALPLSLAHESASGKRNGVSASLSAVTAAMATACVKEDEEERDVFLLLPLSLRVYSCSFVCSVLLCRRLLTERSGPALQFPSPTTLASMTSLVTPISTDSLHQPHISTIHHAVTQSAKKCSKISPMPFAHISAPLRTAATHQRPNT</sequence>
<gene>
    <name evidence="2" type="ORF">M427DRAFT_30051</name>
</gene>
<protein>
    <submittedName>
        <fullName evidence="2">Uncharacterized protein</fullName>
    </submittedName>
</protein>
<name>A0A139AMC5_GONPJ</name>
<feature type="compositionally biased region" description="Basic residues" evidence="1">
    <location>
        <begin position="85"/>
        <end position="100"/>
    </location>
</feature>
<dbReference type="EMBL" id="KQ965744">
    <property type="protein sequence ID" value="KXS17927.1"/>
    <property type="molecule type" value="Genomic_DNA"/>
</dbReference>
<dbReference type="Proteomes" id="UP000070544">
    <property type="component" value="Unassembled WGS sequence"/>
</dbReference>
<reference evidence="2 3" key="1">
    <citation type="journal article" date="2015" name="Genome Biol. Evol.">
        <title>Phylogenomic analyses indicate that early fungi evolved digesting cell walls of algal ancestors of land plants.</title>
        <authorList>
            <person name="Chang Y."/>
            <person name="Wang S."/>
            <person name="Sekimoto S."/>
            <person name="Aerts A.L."/>
            <person name="Choi C."/>
            <person name="Clum A."/>
            <person name="LaButti K.M."/>
            <person name="Lindquist E.A."/>
            <person name="Yee Ngan C."/>
            <person name="Ohm R.A."/>
            <person name="Salamov A.A."/>
            <person name="Grigoriev I.V."/>
            <person name="Spatafora J.W."/>
            <person name="Berbee M.L."/>
        </authorList>
    </citation>
    <scope>NUCLEOTIDE SEQUENCE [LARGE SCALE GENOMIC DNA]</scope>
    <source>
        <strain evidence="2 3">JEL478</strain>
    </source>
</reference>
<evidence type="ECO:0000313" key="2">
    <source>
        <dbReference type="EMBL" id="KXS17927.1"/>
    </source>
</evidence>
<organism evidence="2 3">
    <name type="scientific">Gonapodya prolifera (strain JEL478)</name>
    <name type="common">Monoblepharis prolifera</name>
    <dbReference type="NCBI Taxonomy" id="1344416"/>
    <lineage>
        <taxon>Eukaryota</taxon>
        <taxon>Fungi</taxon>
        <taxon>Fungi incertae sedis</taxon>
        <taxon>Chytridiomycota</taxon>
        <taxon>Chytridiomycota incertae sedis</taxon>
        <taxon>Monoblepharidomycetes</taxon>
        <taxon>Monoblepharidales</taxon>
        <taxon>Gonapodyaceae</taxon>
        <taxon>Gonapodya</taxon>
    </lineage>
</organism>
<dbReference type="AlphaFoldDB" id="A0A139AMC5"/>
<keyword evidence="3" id="KW-1185">Reference proteome</keyword>
<accession>A0A139AMC5</accession>
<evidence type="ECO:0000313" key="3">
    <source>
        <dbReference type="Proteomes" id="UP000070544"/>
    </source>
</evidence>